<dbReference type="Proteomes" id="UP000821845">
    <property type="component" value="Chromosome 11"/>
</dbReference>
<keyword evidence="2" id="KW-1185">Reference proteome</keyword>
<evidence type="ECO:0000313" key="2">
    <source>
        <dbReference type="Proteomes" id="UP000821845"/>
    </source>
</evidence>
<sequence length="121" mass="13884">MSQEERLQKVRCYFTDDEWSEMPQLTKERYANIKRNYDAMVGLGLRPAMPEFMKEKPAPPKPVEKPSARPPVCFNGDVFRPFYRPRCAAAAFRFAILASEIKTTGSVLSRDTSGHAKLREQ</sequence>
<protein>
    <submittedName>
        <fullName evidence="1">Uncharacterized protein</fullName>
    </submittedName>
</protein>
<accession>A0ACB7T1T7</accession>
<evidence type="ECO:0000313" key="1">
    <source>
        <dbReference type="EMBL" id="KAH6940880.1"/>
    </source>
</evidence>
<proteinExistence type="predicted"/>
<reference evidence="1" key="1">
    <citation type="submission" date="2020-05" db="EMBL/GenBank/DDBJ databases">
        <title>Large-scale comparative analyses of tick genomes elucidate their genetic diversity and vector capacities.</title>
        <authorList>
            <person name="Jia N."/>
            <person name="Wang J."/>
            <person name="Shi W."/>
            <person name="Du L."/>
            <person name="Sun Y."/>
            <person name="Zhan W."/>
            <person name="Jiang J."/>
            <person name="Wang Q."/>
            <person name="Zhang B."/>
            <person name="Ji P."/>
            <person name="Sakyi L.B."/>
            <person name="Cui X."/>
            <person name="Yuan T."/>
            <person name="Jiang B."/>
            <person name="Yang W."/>
            <person name="Lam T.T.-Y."/>
            <person name="Chang Q."/>
            <person name="Ding S."/>
            <person name="Wang X."/>
            <person name="Zhu J."/>
            <person name="Ruan X."/>
            <person name="Zhao L."/>
            <person name="Wei J."/>
            <person name="Que T."/>
            <person name="Du C."/>
            <person name="Cheng J."/>
            <person name="Dai P."/>
            <person name="Han X."/>
            <person name="Huang E."/>
            <person name="Gao Y."/>
            <person name="Liu J."/>
            <person name="Shao H."/>
            <person name="Ye R."/>
            <person name="Li L."/>
            <person name="Wei W."/>
            <person name="Wang X."/>
            <person name="Wang C."/>
            <person name="Yang T."/>
            <person name="Huo Q."/>
            <person name="Li W."/>
            <person name="Guo W."/>
            <person name="Chen H."/>
            <person name="Zhou L."/>
            <person name="Ni X."/>
            <person name="Tian J."/>
            <person name="Zhou Y."/>
            <person name="Sheng Y."/>
            <person name="Liu T."/>
            <person name="Pan Y."/>
            <person name="Xia L."/>
            <person name="Li J."/>
            <person name="Zhao F."/>
            <person name="Cao W."/>
        </authorList>
    </citation>
    <scope>NUCLEOTIDE SEQUENCE</scope>
    <source>
        <strain evidence="1">Hyas-2018</strain>
    </source>
</reference>
<comment type="caution">
    <text evidence="1">The sequence shown here is derived from an EMBL/GenBank/DDBJ whole genome shotgun (WGS) entry which is preliminary data.</text>
</comment>
<gene>
    <name evidence="1" type="ORF">HPB50_009340</name>
</gene>
<dbReference type="EMBL" id="CM023491">
    <property type="protein sequence ID" value="KAH6940880.1"/>
    <property type="molecule type" value="Genomic_DNA"/>
</dbReference>
<name>A0ACB7T1T7_HYAAI</name>
<organism evidence="1 2">
    <name type="scientific">Hyalomma asiaticum</name>
    <name type="common">Tick</name>
    <dbReference type="NCBI Taxonomy" id="266040"/>
    <lineage>
        <taxon>Eukaryota</taxon>
        <taxon>Metazoa</taxon>
        <taxon>Ecdysozoa</taxon>
        <taxon>Arthropoda</taxon>
        <taxon>Chelicerata</taxon>
        <taxon>Arachnida</taxon>
        <taxon>Acari</taxon>
        <taxon>Parasitiformes</taxon>
        <taxon>Ixodida</taxon>
        <taxon>Ixodoidea</taxon>
        <taxon>Ixodidae</taxon>
        <taxon>Hyalomminae</taxon>
        <taxon>Hyalomma</taxon>
    </lineage>
</organism>